<dbReference type="PROSITE" id="PS00211">
    <property type="entry name" value="ABC_TRANSPORTER_1"/>
    <property type="match status" value="1"/>
</dbReference>
<keyword evidence="2 4" id="KW-0067">ATP-binding</keyword>
<evidence type="ECO:0000313" key="4">
    <source>
        <dbReference type="EMBL" id="UUX58739.1"/>
    </source>
</evidence>
<dbReference type="InterPro" id="IPR015854">
    <property type="entry name" value="ABC_transpr_LolD-like"/>
</dbReference>
<organism evidence="4 5">
    <name type="scientific">Glutamicibacter halophytocola</name>
    <dbReference type="NCBI Taxonomy" id="1933880"/>
    <lineage>
        <taxon>Bacteria</taxon>
        <taxon>Bacillati</taxon>
        <taxon>Actinomycetota</taxon>
        <taxon>Actinomycetes</taxon>
        <taxon>Micrococcales</taxon>
        <taxon>Micrococcaceae</taxon>
        <taxon>Glutamicibacter</taxon>
    </lineage>
</organism>
<dbReference type="InterPro" id="IPR003439">
    <property type="entry name" value="ABC_transporter-like_ATP-bd"/>
</dbReference>
<dbReference type="InterPro" id="IPR017871">
    <property type="entry name" value="ABC_transporter-like_CS"/>
</dbReference>
<dbReference type="SUPFAM" id="SSF52540">
    <property type="entry name" value="P-loop containing nucleoside triphosphate hydrolases"/>
    <property type="match status" value="1"/>
</dbReference>
<dbReference type="GO" id="GO:0005524">
    <property type="term" value="F:ATP binding"/>
    <property type="evidence" value="ECO:0007669"/>
    <property type="project" value="UniProtKB-KW"/>
</dbReference>
<gene>
    <name evidence="4" type="ORF">NUH22_15820</name>
</gene>
<dbReference type="InterPro" id="IPR027417">
    <property type="entry name" value="P-loop_NTPase"/>
</dbReference>
<proteinExistence type="predicted"/>
<reference evidence="4" key="1">
    <citation type="journal article" date="2022" name="Pest Manag. Sci.">
        <title>Glutamicibacter halophytocola-mediated host fitness of potato tuber moth on Solanaceae crops.</title>
        <authorList>
            <person name="Wang W."/>
            <person name="Xiao G."/>
            <person name="Du G."/>
            <person name="Chang L."/>
            <person name="Yang Y."/>
            <person name="Ye J."/>
            <person name="Chen B."/>
        </authorList>
    </citation>
    <scope>NUCLEOTIDE SEQUENCE</scope>
    <source>
        <strain evidence="4">S2</strain>
    </source>
</reference>
<dbReference type="Pfam" id="PF00005">
    <property type="entry name" value="ABC_tran"/>
    <property type="match status" value="1"/>
</dbReference>
<feature type="domain" description="ABC transporter" evidence="3">
    <location>
        <begin position="6"/>
        <end position="221"/>
    </location>
</feature>
<evidence type="ECO:0000313" key="5">
    <source>
        <dbReference type="Proteomes" id="UP001060018"/>
    </source>
</evidence>
<evidence type="ECO:0000256" key="2">
    <source>
        <dbReference type="ARBA" id="ARBA00022840"/>
    </source>
</evidence>
<evidence type="ECO:0000256" key="1">
    <source>
        <dbReference type="ARBA" id="ARBA00022741"/>
    </source>
</evidence>
<sequence>MSHPVLEASGVSASRGTGRNARQILAPVCLAVEAGESLAITGASGAGKSTLADIILGLGDPSTGKVNLLGTPWSLPGRNLSGRRRHLVQGVPQDAVAAFVPRYSIRRSLHLVLSRLAPHLAADEQIERAAHVARFDPALLDRRPRELSGGQAQRAALARALVVDPALLVADEPTSALDPATAGEVAEHLFTTAKDTGIALLLVTHDLQLAARCSRHLRISAPR</sequence>
<dbReference type="EMBL" id="CP102487">
    <property type="protein sequence ID" value="UUX58739.1"/>
    <property type="molecule type" value="Genomic_DNA"/>
</dbReference>
<dbReference type="PROSITE" id="PS50893">
    <property type="entry name" value="ABC_TRANSPORTER_2"/>
    <property type="match status" value="1"/>
</dbReference>
<dbReference type="PANTHER" id="PTHR24220">
    <property type="entry name" value="IMPORT ATP-BINDING PROTEIN"/>
    <property type="match status" value="1"/>
</dbReference>
<dbReference type="GO" id="GO:0005886">
    <property type="term" value="C:plasma membrane"/>
    <property type="evidence" value="ECO:0007669"/>
    <property type="project" value="TreeGrafter"/>
</dbReference>
<accession>A0AA95BR00</accession>
<name>A0AA95BR00_9MICC</name>
<dbReference type="RefSeq" id="WP_257745598.1">
    <property type="nucleotide sequence ID" value="NZ_CP102487.1"/>
</dbReference>
<dbReference type="AlphaFoldDB" id="A0AA95BR00"/>
<evidence type="ECO:0000259" key="3">
    <source>
        <dbReference type="PROSITE" id="PS50893"/>
    </source>
</evidence>
<protein>
    <submittedName>
        <fullName evidence="4">ATP-binding cassette domain-containing protein</fullName>
    </submittedName>
</protein>
<dbReference type="InterPro" id="IPR003593">
    <property type="entry name" value="AAA+_ATPase"/>
</dbReference>
<keyword evidence="1" id="KW-0547">Nucleotide-binding</keyword>
<dbReference type="GO" id="GO:0022857">
    <property type="term" value="F:transmembrane transporter activity"/>
    <property type="evidence" value="ECO:0007669"/>
    <property type="project" value="TreeGrafter"/>
</dbReference>
<dbReference type="SMART" id="SM00382">
    <property type="entry name" value="AAA"/>
    <property type="match status" value="1"/>
</dbReference>
<dbReference type="Gene3D" id="3.40.50.300">
    <property type="entry name" value="P-loop containing nucleotide triphosphate hydrolases"/>
    <property type="match status" value="1"/>
</dbReference>
<dbReference type="GO" id="GO:0016887">
    <property type="term" value="F:ATP hydrolysis activity"/>
    <property type="evidence" value="ECO:0007669"/>
    <property type="project" value="InterPro"/>
</dbReference>
<dbReference type="Proteomes" id="UP001060018">
    <property type="component" value="Chromosome"/>
</dbReference>